<protein>
    <submittedName>
        <fullName evidence="2">Uncharacterized protein</fullName>
    </submittedName>
</protein>
<feature type="compositionally biased region" description="Basic and acidic residues" evidence="1">
    <location>
        <begin position="46"/>
        <end position="60"/>
    </location>
</feature>
<feature type="region of interest" description="Disordered" evidence="1">
    <location>
        <begin position="1"/>
        <end position="24"/>
    </location>
</feature>
<organism evidence="2 3">
    <name type="scientific">Cordylochernes scorpioides</name>
    <dbReference type="NCBI Taxonomy" id="51811"/>
    <lineage>
        <taxon>Eukaryota</taxon>
        <taxon>Metazoa</taxon>
        <taxon>Ecdysozoa</taxon>
        <taxon>Arthropoda</taxon>
        <taxon>Chelicerata</taxon>
        <taxon>Arachnida</taxon>
        <taxon>Pseudoscorpiones</taxon>
        <taxon>Cheliferoidea</taxon>
        <taxon>Chernetidae</taxon>
        <taxon>Cordylochernes</taxon>
    </lineage>
</organism>
<name>A0ABY6JYH1_9ARAC</name>
<evidence type="ECO:0000256" key="1">
    <source>
        <dbReference type="SAM" id="MobiDB-lite"/>
    </source>
</evidence>
<proteinExistence type="predicted"/>
<sequence>METSEALHWTRQQQQQKIDMEPEQQLYTPKIENIAVIEIKEDEEKMWASQEKKIREEGAGDKQPSWCRREGRNRDSGRPEGGLCAERTWQSRGEVSLVKSRSAARRRGHRVTSGRVDDPTRRCQESLTSEQPAKRCSPGCMCTVWSGMLHKSDIHGAKDTSDGEVQGKSHCCVPSVNHSTGVSIVAIVFFFFFISTQSYQGIKLVELVDGVCWGCVSSSFLSPLNHTRVSSL</sequence>
<feature type="compositionally biased region" description="Basic residues" evidence="1">
    <location>
        <begin position="102"/>
        <end position="112"/>
    </location>
</feature>
<dbReference type="EMBL" id="CP092863">
    <property type="protein sequence ID" value="UYV61096.1"/>
    <property type="molecule type" value="Genomic_DNA"/>
</dbReference>
<feature type="region of interest" description="Disordered" evidence="1">
    <location>
        <begin position="46"/>
        <end position="84"/>
    </location>
</feature>
<reference evidence="2 3" key="1">
    <citation type="submission" date="2022-01" db="EMBL/GenBank/DDBJ databases">
        <title>A chromosomal length assembly of Cordylochernes scorpioides.</title>
        <authorList>
            <person name="Zeh D."/>
            <person name="Zeh J."/>
        </authorList>
    </citation>
    <scope>NUCLEOTIDE SEQUENCE [LARGE SCALE GENOMIC DNA]</scope>
    <source>
        <strain evidence="2">IN4F17</strain>
        <tissue evidence="2">Whole Body</tissue>
    </source>
</reference>
<feature type="region of interest" description="Disordered" evidence="1">
    <location>
        <begin position="98"/>
        <end position="123"/>
    </location>
</feature>
<gene>
    <name evidence="2" type="ORF">LAZ67_1003405</name>
</gene>
<feature type="compositionally biased region" description="Basic and acidic residues" evidence="1">
    <location>
        <begin position="67"/>
        <end position="78"/>
    </location>
</feature>
<keyword evidence="3" id="KW-1185">Reference proteome</keyword>
<evidence type="ECO:0000313" key="3">
    <source>
        <dbReference type="Proteomes" id="UP001235939"/>
    </source>
</evidence>
<evidence type="ECO:0000313" key="2">
    <source>
        <dbReference type="EMBL" id="UYV61096.1"/>
    </source>
</evidence>
<accession>A0ABY6JYH1</accession>
<dbReference type="Proteomes" id="UP001235939">
    <property type="component" value="Chromosome 01"/>
</dbReference>